<evidence type="ECO:0000259" key="1">
    <source>
        <dbReference type="Pfam" id="PF05168"/>
    </source>
</evidence>
<comment type="caution">
    <text evidence="2">The sequence shown here is derived from an EMBL/GenBank/DDBJ whole genome shotgun (WGS) entry which is preliminary data.</text>
</comment>
<protein>
    <recommendedName>
        <fullName evidence="1">HEPN domain-containing protein</fullName>
    </recommendedName>
</protein>
<organism evidence="2">
    <name type="scientific">marine sediment metagenome</name>
    <dbReference type="NCBI Taxonomy" id="412755"/>
    <lineage>
        <taxon>unclassified sequences</taxon>
        <taxon>metagenomes</taxon>
        <taxon>ecological metagenomes</taxon>
    </lineage>
</organism>
<name>X1HVU4_9ZZZZ</name>
<feature type="domain" description="HEPN" evidence="1">
    <location>
        <begin position="2"/>
        <end position="64"/>
    </location>
</feature>
<dbReference type="Pfam" id="PF05168">
    <property type="entry name" value="HEPN"/>
    <property type="match status" value="1"/>
</dbReference>
<reference evidence="2" key="1">
    <citation type="journal article" date="2014" name="Front. Microbiol.">
        <title>High frequency of phylogenetically diverse reductive dehalogenase-homologous genes in deep subseafloor sedimentary metagenomes.</title>
        <authorList>
            <person name="Kawai M."/>
            <person name="Futagami T."/>
            <person name="Toyoda A."/>
            <person name="Takaki Y."/>
            <person name="Nishi S."/>
            <person name="Hori S."/>
            <person name="Arai W."/>
            <person name="Tsubouchi T."/>
            <person name="Morono Y."/>
            <person name="Uchiyama I."/>
            <person name="Ito T."/>
            <person name="Fujiyama A."/>
            <person name="Inagaki F."/>
            <person name="Takami H."/>
        </authorList>
    </citation>
    <scope>NUCLEOTIDE SEQUENCE</scope>
    <source>
        <strain evidence="2">Expedition CK06-06</strain>
    </source>
</reference>
<feature type="non-terminal residue" evidence="2">
    <location>
        <position position="1"/>
    </location>
</feature>
<accession>X1HVU4</accession>
<dbReference type="SUPFAM" id="SSF81593">
    <property type="entry name" value="Nucleotidyltransferase substrate binding subunit/domain"/>
    <property type="match status" value="1"/>
</dbReference>
<evidence type="ECO:0000313" key="2">
    <source>
        <dbReference type="EMBL" id="GAH73562.1"/>
    </source>
</evidence>
<dbReference type="AlphaFoldDB" id="X1HVU4"/>
<proteinExistence type="predicted"/>
<sequence length="70" mass="7973">IHNLEVLLNSASVYDPSLEPFREACQRITDFYIVERYPLIIEEGLTEKEVRDALNEVQGLIEKLRVGVAG</sequence>
<dbReference type="EMBL" id="BARU01031338">
    <property type="protein sequence ID" value="GAH73562.1"/>
    <property type="molecule type" value="Genomic_DNA"/>
</dbReference>
<gene>
    <name evidence="2" type="ORF">S03H2_49587</name>
</gene>
<dbReference type="Gene3D" id="1.20.120.330">
    <property type="entry name" value="Nucleotidyltransferases domain 2"/>
    <property type="match status" value="1"/>
</dbReference>
<dbReference type="InterPro" id="IPR007842">
    <property type="entry name" value="HEPN_dom"/>
</dbReference>